<dbReference type="PROSITE" id="PS50014">
    <property type="entry name" value="BROMODOMAIN_2"/>
    <property type="match status" value="1"/>
</dbReference>
<feature type="region of interest" description="Disordered" evidence="3">
    <location>
        <begin position="378"/>
        <end position="495"/>
    </location>
</feature>
<dbReference type="PANTHER" id="PTHR22880:SF225">
    <property type="entry name" value="BROMODOMAIN-CONTAINING PROTEIN BET-1-RELATED"/>
    <property type="match status" value="1"/>
</dbReference>
<feature type="compositionally biased region" description="Polar residues" evidence="3">
    <location>
        <begin position="752"/>
        <end position="769"/>
    </location>
</feature>
<dbReference type="PANTHER" id="PTHR22880">
    <property type="entry name" value="FALZ-RELATED BROMODOMAIN-CONTAINING PROTEINS"/>
    <property type="match status" value="1"/>
</dbReference>
<dbReference type="PRINTS" id="PR00503">
    <property type="entry name" value="BROMODOMAIN"/>
</dbReference>
<dbReference type="GO" id="GO:0006355">
    <property type="term" value="P:regulation of DNA-templated transcription"/>
    <property type="evidence" value="ECO:0007669"/>
    <property type="project" value="TreeGrafter"/>
</dbReference>
<feature type="compositionally biased region" description="Polar residues" evidence="3">
    <location>
        <begin position="891"/>
        <end position="902"/>
    </location>
</feature>
<protein>
    <submittedName>
        <fullName evidence="6">Uncharacterized protein</fullName>
    </submittedName>
</protein>
<feature type="compositionally biased region" description="Polar residues" evidence="3">
    <location>
        <begin position="720"/>
        <end position="744"/>
    </location>
</feature>
<keyword evidence="1 2" id="KW-0103">Bromodomain</keyword>
<dbReference type="Pfam" id="PF17035">
    <property type="entry name" value="BET"/>
    <property type="match status" value="1"/>
</dbReference>
<feature type="region of interest" description="Disordered" evidence="3">
    <location>
        <begin position="838"/>
        <end position="920"/>
    </location>
</feature>
<dbReference type="GO" id="GO:0000785">
    <property type="term" value="C:chromatin"/>
    <property type="evidence" value="ECO:0007669"/>
    <property type="project" value="TreeGrafter"/>
</dbReference>
<dbReference type="InterPro" id="IPR038336">
    <property type="entry name" value="NET_sf"/>
</dbReference>
<feature type="compositionally biased region" description="Low complexity" evidence="3">
    <location>
        <begin position="783"/>
        <end position="794"/>
    </location>
</feature>
<dbReference type="SUPFAM" id="SSF47370">
    <property type="entry name" value="Bromodomain"/>
    <property type="match status" value="1"/>
</dbReference>
<proteinExistence type="predicted"/>
<evidence type="ECO:0000256" key="3">
    <source>
        <dbReference type="SAM" id="MobiDB-lite"/>
    </source>
</evidence>
<accession>A0A7R9ASC4</accession>
<evidence type="ECO:0000259" key="4">
    <source>
        <dbReference type="PROSITE" id="PS50014"/>
    </source>
</evidence>
<feature type="region of interest" description="Disordered" evidence="3">
    <location>
        <begin position="169"/>
        <end position="212"/>
    </location>
</feature>
<dbReference type="GO" id="GO:0006338">
    <property type="term" value="P:chromatin remodeling"/>
    <property type="evidence" value="ECO:0007669"/>
    <property type="project" value="TreeGrafter"/>
</dbReference>
<dbReference type="AlphaFoldDB" id="A0A7R9ASC4"/>
<dbReference type="EMBL" id="OC001073">
    <property type="protein sequence ID" value="CAD7259054.1"/>
    <property type="molecule type" value="Genomic_DNA"/>
</dbReference>
<dbReference type="GO" id="GO:0005634">
    <property type="term" value="C:nucleus"/>
    <property type="evidence" value="ECO:0007669"/>
    <property type="project" value="TreeGrafter"/>
</dbReference>
<evidence type="ECO:0000256" key="2">
    <source>
        <dbReference type="PROSITE-ProRule" id="PRU00035"/>
    </source>
</evidence>
<feature type="compositionally biased region" description="Low complexity" evidence="3">
    <location>
        <begin position="112"/>
        <end position="124"/>
    </location>
</feature>
<feature type="compositionally biased region" description="Basic and acidic residues" evidence="3">
    <location>
        <begin position="838"/>
        <end position="874"/>
    </location>
</feature>
<dbReference type="Gene3D" id="1.20.1270.220">
    <property type="match status" value="1"/>
</dbReference>
<evidence type="ECO:0000256" key="1">
    <source>
        <dbReference type="ARBA" id="ARBA00023117"/>
    </source>
</evidence>
<gene>
    <name evidence="6" type="ORF">TSIB3V08_LOCUS3270</name>
</gene>
<feature type="compositionally biased region" description="Basic and acidic residues" evidence="3">
    <location>
        <begin position="169"/>
        <end position="185"/>
    </location>
</feature>
<feature type="domain" description="Bromo" evidence="4">
    <location>
        <begin position="33"/>
        <end position="70"/>
    </location>
</feature>
<feature type="compositionally biased region" description="Basic and acidic residues" evidence="3">
    <location>
        <begin position="390"/>
        <end position="408"/>
    </location>
</feature>
<feature type="compositionally biased region" description="Basic residues" evidence="3">
    <location>
        <begin position="379"/>
        <end position="389"/>
    </location>
</feature>
<dbReference type="Gene3D" id="1.20.920.10">
    <property type="entry name" value="Bromodomain-like"/>
    <property type="match status" value="1"/>
</dbReference>
<feature type="compositionally biased region" description="Basic residues" evidence="3">
    <location>
        <begin position="279"/>
        <end position="294"/>
    </location>
</feature>
<feature type="domain" description="NET" evidence="5">
    <location>
        <begin position="304"/>
        <end position="386"/>
    </location>
</feature>
<reference evidence="6" key="1">
    <citation type="submission" date="2020-11" db="EMBL/GenBank/DDBJ databases">
        <authorList>
            <person name="Tran Van P."/>
        </authorList>
    </citation>
    <scope>NUCLEOTIDE SEQUENCE</scope>
</reference>
<dbReference type="InterPro" id="IPR001487">
    <property type="entry name" value="Bromodomain"/>
</dbReference>
<feature type="region of interest" description="Disordered" evidence="3">
    <location>
        <begin position="240"/>
        <end position="317"/>
    </location>
</feature>
<feature type="region of interest" description="Disordered" evidence="3">
    <location>
        <begin position="715"/>
        <end position="802"/>
    </location>
</feature>
<evidence type="ECO:0000259" key="5">
    <source>
        <dbReference type="PROSITE" id="PS51525"/>
    </source>
</evidence>
<name>A0A7R9ASC4_TIMSH</name>
<sequence>MMQPQHSGAKPKDKLNDSLKACNEILKELFSKKHSGYAWPFYKPVDAELLGLHDYHDIIKKPMDLGTVKDARIIKHRFPWNNLLGSINLLQRYAKIPDEPLAGNINMEKDISSTTGTESSSESSSESEDSEAERVRKLALLQEQASIESVCVFSEESLKAMQDQMRKLVEESTVKRGKKKKDEKEKKKKKKPDKHSGAVKDVRASLANDTVGASIASVALGAGDVKMPTDLHHNVTKTAVGHHVTPMSSAPPAPIPSKTTKNKTTRGAGKSTGANAQAKRPKPNPRSVGGKKKNAVVPPPIAFDSEDEDNAKPMSYDEKRQLSLDINKLPGDKLGRVVHIIQSREPSLRDSNPDEIEIDFETLKPSTLRELESYVASCLRKKPHKKLSGKSKDEQMAEKKQELEKRLQDVSGQLAVKKVPKKEENKSVDMVDRTSRLSASSSSSSDTDSSSSSLSSSSSDSSDSEAGRSGRPLRKKPKKNNNQAKVSLGAGPVGTVPFLNITSAGQVNSRKSGAQGVTPVDIVTKPAQVASHTLPPQPARPSATATAAPVKKPVLQPVLPAAPPVLQKSNTISEPAAEPHNTRNEALEVSPVLSVPVTIPPAVMHQVEPAPILPVAPVLPPNPPVPVSAVMVSSPPTTPSVISRPLAMHLGFDMNLDASPPTLNTQHSNSNGFPVKAETSPYNNNNMVTGMPSIFDPLPSPGLVSTPISNQVIKKEEKPSNSPGNQQSSTGKPLNDGLLNNSTPVERKMTPPDSNKNSTPNFATASSFKSKLPPGMEQNVKNASSWSSLAQASSPQNSSGAVSSNIIKSSAMDSFQIFKKQAKEKLDRQRAIIEQQEMRRLQKEQAEKERMRQENERRREREEEEALEKARKASQEQQLSRQEEVKPVVTEGSSSPATQQPVDKSPAERERQRLREQERRRREAIKVILGKNSFARSVTSQPSADVEKSHADDAILVPSRLHVVISGLMMASSSYVVSSTAVSFGRASSRVHVVLQHCPRPITY</sequence>
<dbReference type="FunFam" id="1.20.1270.220:FF:000001">
    <property type="entry name" value="bromodomain-containing protein 2 isoform X1"/>
    <property type="match status" value="1"/>
</dbReference>
<feature type="compositionally biased region" description="Low complexity" evidence="3">
    <location>
        <begin position="436"/>
        <end position="461"/>
    </location>
</feature>
<dbReference type="InterPro" id="IPR027353">
    <property type="entry name" value="NET_dom"/>
</dbReference>
<dbReference type="SMART" id="SM00297">
    <property type="entry name" value="BROMO"/>
    <property type="match status" value="1"/>
</dbReference>
<dbReference type="PROSITE" id="PS51525">
    <property type="entry name" value="NET"/>
    <property type="match status" value="1"/>
</dbReference>
<feature type="region of interest" description="Disordered" evidence="3">
    <location>
        <begin position="104"/>
        <end position="135"/>
    </location>
</feature>
<organism evidence="6">
    <name type="scientific">Timema shepardi</name>
    <name type="common">Walking stick</name>
    <dbReference type="NCBI Taxonomy" id="629360"/>
    <lineage>
        <taxon>Eukaryota</taxon>
        <taxon>Metazoa</taxon>
        <taxon>Ecdysozoa</taxon>
        <taxon>Arthropoda</taxon>
        <taxon>Hexapoda</taxon>
        <taxon>Insecta</taxon>
        <taxon>Pterygota</taxon>
        <taxon>Neoptera</taxon>
        <taxon>Polyneoptera</taxon>
        <taxon>Phasmatodea</taxon>
        <taxon>Timematodea</taxon>
        <taxon>Timematoidea</taxon>
        <taxon>Timematidae</taxon>
        <taxon>Timema</taxon>
    </lineage>
</organism>
<dbReference type="InterPro" id="IPR036427">
    <property type="entry name" value="Bromodomain-like_sf"/>
</dbReference>
<dbReference type="InterPro" id="IPR050935">
    <property type="entry name" value="Bromo_chromatin_reader"/>
</dbReference>
<feature type="compositionally biased region" description="Basic and acidic residues" evidence="3">
    <location>
        <begin position="421"/>
        <end position="435"/>
    </location>
</feature>
<feature type="compositionally biased region" description="Basic and acidic residues" evidence="3">
    <location>
        <begin position="905"/>
        <end position="920"/>
    </location>
</feature>
<feature type="compositionally biased region" description="Basic and acidic residues" evidence="3">
    <location>
        <begin position="194"/>
        <end position="203"/>
    </location>
</feature>
<evidence type="ECO:0000313" key="6">
    <source>
        <dbReference type="EMBL" id="CAD7259054.1"/>
    </source>
</evidence>